<accession>A0ABY6B0W5</accession>
<dbReference type="SUPFAM" id="SSF55729">
    <property type="entry name" value="Acyl-CoA N-acyltransferases (Nat)"/>
    <property type="match status" value="1"/>
</dbReference>
<name>A0ABY6B0W5_9BURK</name>
<dbReference type="CDD" id="cd04301">
    <property type="entry name" value="NAT_SF"/>
    <property type="match status" value="1"/>
</dbReference>
<evidence type="ECO:0000313" key="3">
    <source>
        <dbReference type="EMBL" id="UXH78803.1"/>
    </source>
</evidence>
<keyword evidence="4" id="KW-1185">Reference proteome</keyword>
<dbReference type="Gene3D" id="3.40.630.30">
    <property type="match status" value="1"/>
</dbReference>
<feature type="domain" description="N-acetyltransferase" evidence="2">
    <location>
        <begin position="24"/>
        <end position="165"/>
    </location>
</feature>
<dbReference type="InterPro" id="IPR053144">
    <property type="entry name" value="Acetyltransferase_Butenolide"/>
</dbReference>
<dbReference type="PANTHER" id="PTHR43233:SF1">
    <property type="entry name" value="FAMILY N-ACETYLTRANSFERASE, PUTATIVE (AFU_ORTHOLOGUE AFUA_6G03350)-RELATED"/>
    <property type="match status" value="1"/>
</dbReference>
<dbReference type="EMBL" id="CP104562">
    <property type="protein sequence ID" value="UXH78803.1"/>
    <property type="molecule type" value="Genomic_DNA"/>
</dbReference>
<organism evidence="3 4">
    <name type="scientific">Roseateles amylovorans</name>
    <dbReference type="NCBI Taxonomy" id="2978473"/>
    <lineage>
        <taxon>Bacteria</taxon>
        <taxon>Pseudomonadati</taxon>
        <taxon>Pseudomonadota</taxon>
        <taxon>Betaproteobacteria</taxon>
        <taxon>Burkholderiales</taxon>
        <taxon>Sphaerotilaceae</taxon>
        <taxon>Roseateles</taxon>
    </lineage>
</organism>
<gene>
    <name evidence="3" type="ORF">N4261_02360</name>
</gene>
<sequence>MTPVGTGAGDAPPVTPPPAEDVSPRLDDAWTEADLAVVHDVIRRTYWAEDIPLEVMRRAMAGSLNLLMRSHSGDLIGYARVVTDRATFAYLCDVFVLEGRRGQGLGDWMIGQVVAHPALQGLRRFSLFTRDAHALYARHGFTPLATPDRGMEIVRPGLYRSHPPQPPRPN</sequence>
<dbReference type="InterPro" id="IPR016181">
    <property type="entry name" value="Acyl_CoA_acyltransferase"/>
</dbReference>
<evidence type="ECO:0000256" key="1">
    <source>
        <dbReference type="SAM" id="MobiDB-lite"/>
    </source>
</evidence>
<dbReference type="RefSeq" id="WP_261758634.1">
    <property type="nucleotide sequence ID" value="NZ_CP104562.2"/>
</dbReference>
<dbReference type="Pfam" id="PF00583">
    <property type="entry name" value="Acetyltransf_1"/>
    <property type="match status" value="1"/>
</dbReference>
<dbReference type="Proteomes" id="UP001064933">
    <property type="component" value="Chromosome"/>
</dbReference>
<proteinExistence type="predicted"/>
<evidence type="ECO:0000313" key="4">
    <source>
        <dbReference type="Proteomes" id="UP001064933"/>
    </source>
</evidence>
<evidence type="ECO:0000259" key="2">
    <source>
        <dbReference type="PROSITE" id="PS51186"/>
    </source>
</evidence>
<dbReference type="PANTHER" id="PTHR43233">
    <property type="entry name" value="FAMILY N-ACETYLTRANSFERASE, PUTATIVE (AFU_ORTHOLOGUE AFUA_6G03350)-RELATED"/>
    <property type="match status" value="1"/>
</dbReference>
<dbReference type="InterPro" id="IPR000182">
    <property type="entry name" value="GNAT_dom"/>
</dbReference>
<dbReference type="PROSITE" id="PS51186">
    <property type="entry name" value="GNAT"/>
    <property type="match status" value="1"/>
</dbReference>
<protein>
    <submittedName>
        <fullName evidence="3">GNAT family N-acetyltransferase</fullName>
    </submittedName>
</protein>
<feature type="region of interest" description="Disordered" evidence="1">
    <location>
        <begin position="1"/>
        <end position="25"/>
    </location>
</feature>
<reference evidence="3" key="1">
    <citation type="submission" date="2022-10" db="EMBL/GenBank/DDBJ databases">
        <title>Characterization and whole genome sequencing of a new Roseateles species, isolated from fresh water.</title>
        <authorList>
            <person name="Guliayeva D.Y."/>
            <person name="Akhremchuk A.E."/>
            <person name="Sikolenko M.A."/>
            <person name="Valentovich L.N."/>
            <person name="Sidarenka A.V."/>
        </authorList>
    </citation>
    <scope>NUCLEOTIDE SEQUENCE</scope>
    <source>
        <strain evidence="3">BIM B-1768</strain>
    </source>
</reference>